<evidence type="ECO:0000313" key="6">
    <source>
        <dbReference type="Proteomes" id="UP000019491"/>
    </source>
</evidence>
<proteinExistence type="predicted"/>
<dbReference type="EMBL" id="BAWF01000022">
    <property type="protein sequence ID" value="GAF45519.1"/>
    <property type="molecule type" value="Genomic_DNA"/>
</dbReference>
<sequence>MTDSMRKVVLTAAPQATAEVLREEILLRDGENSYLGSEDDLIERLGVSRPTLRQAARILEQENLLVVRRGVNGGLFCRRPDASAVTHATAVFLRSRHASVQEVFDTRLLVEVECAALAAKAPRAEREEAMRTVEGHDFHLAVARLSNNTVNVMFVDVLINVAESLRGGLTGHHSSPETDRAHARIRKAVLDGDADAAAARMRRHIEAAKDVVAAQAADLGL</sequence>
<accession>X0PRI8</accession>
<dbReference type="Gene3D" id="1.10.10.10">
    <property type="entry name" value="Winged helix-like DNA-binding domain superfamily/Winged helix DNA-binding domain"/>
    <property type="match status" value="1"/>
</dbReference>
<dbReference type="SUPFAM" id="SSF46785">
    <property type="entry name" value="Winged helix' DNA-binding domain"/>
    <property type="match status" value="1"/>
</dbReference>
<name>X0PRI8_RHOWR</name>
<keyword evidence="1" id="KW-0805">Transcription regulation</keyword>
<organism evidence="5 6">
    <name type="scientific">Rhodococcus wratislaviensis NBRC 100605</name>
    <dbReference type="NCBI Taxonomy" id="1219028"/>
    <lineage>
        <taxon>Bacteria</taxon>
        <taxon>Bacillati</taxon>
        <taxon>Actinomycetota</taxon>
        <taxon>Actinomycetes</taxon>
        <taxon>Mycobacteriales</taxon>
        <taxon>Nocardiaceae</taxon>
        <taxon>Rhodococcus</taxon>
    </lineage>
</organism>
<dbReference type="InterPro" id="IPR000524">
    <property type="entry name" value="Tscrpt_reg_HTH_GntR"/>
</dbReference>
<feature type="domain" description="HTH gntR-type" evidence="4">
    <location>
        <begin position="11"/>
        <end position="80"/>
    </location>
</feature>
<dbReference type="AlphaFoldDB" id="X0PRI8"/>
<evidence type="ECO:0000313" key="5">
    <source>
        <dbReference type="EMBL" id="GAF45519.1"/>
    </source>
</evidence>
<dbReference type="PANTHER" id="PTHR43537">
    <property type="entry name" value="TRANSCRIPTIONAL REGULATOR, GNTR FAMILY"/>
    <property type="match status" value="1"/>
</dbReference>
<keyword evidence="2" id="KW-0238">DNA-binding</keyword>
<dbReference type="GO" id="GO:0003700">
    <property type="term" value="F:DNA-binding transcription factor activity"/>
    <property type="evidence" value="ECO:0007669"/>
    <property type="project" value="InterPro"/>
</dbReference>
<dbReference type="PRINTS" id="PR00035">
    <property type="entry name" value="HTHGNTR"/>
</dbReference>
<keyword evidence="3" id="KW-0804">Transcription</keyword>
<gene>
    <name evidence="5" type="ORF">RW1_022_00990</name>
</gene>
<dbReference type="SMART" id="SM00895">
    <property type="entry name" value="FCD"/>
    <property type="match status" value="1"/>
</dbReference>
<reference evidence="5 6" key="1">
    <citation type="submission" date="2014-02" db="EMBL/GenBank/DDBJ databases">
        <title>Whole genome shotgun sequence of Rhodococcus wratislaviensis NBRC 100605.</title>
        <authorList>
            <person name="Hosoyama A."/>
            <person name="Tsuchikane K."/>
            <person name="Yoshida I."/>
            <person name="Ohji S."/>
            <person name="Ichikawa N."/>
            <person name="Yamazoe A."/>
            <person name="Fujita N."/>
        </authorList>
    </citation>
    <scope>NUCLEOTIDE SEQUENCE [LARGE SCALE GENOMIC DNA]</scope>
    <source>
        <strain evidence="5 6">NBRC 100605</strain>
    </source>
</reference>
<dbReference type="InterPro" id="IPR011711">
    <property type="entry name" value="GntR_C"/>
</dbReference>
<evidence type="ECO:0000256" key="2">
    <source>
        <dbReference type="ARBA" id="ARBA00023125"/>
    </source>
</evidence>
<dbReference type="Proteomes" id="UP000019491">
    <property type="component" value="Unassembled WGS sequence"/>
</dbReference>
<dbReference type="Gene3D" id="1.20.120.530">
    <property type="entry name" value="GntR ligand-binding domain-like"/>
    <property type="match status" value="1"/>
</dbReference>
<keyword evidence="6" id="KW-1185">Reference proteome</keyword>
<comment type="caution">
    <text evidence="5">The sequence shown here is derived from an EMBL/GenBank/DDBJ whole genome shotgun (WGS) entry which is preliminary data.</text>
</comment>
<dbReference type="InterPro" id="IPR036390">
    <property type="entry name" value="WH_DNA-bd_sf"/>
</dbReference>
<evidence type="ECO:0000259" key="4">
    <source>
        <dbReference type="PROSITE" id="PS50949"/>
    </source>
</evidence>
<dbReference type="InterPro" id="IPR008920">
    <property type="entry name" value="TF_FadR/GntR_C"/>
</dbReference>
<dbReference type="PROSITE" id="PS50949">
    <property type="entry name" value="HTH_GNTR"/>
    <property type="match status" value="1"/>
</dbReference>
<evidence type="ECO:0000256" key="1">
    <source>
        <dbReference type="ARBA" id="ARBA00023015"/>
    </source>
</evidence>
<dbReference type="PANTHER" id="PTHR43537:SF24">
    <property type="entry name" value="GLUCONATE OPERON TRANSCRIPTIONAL REPRESSOR"/>
    <property type="match status" value="1"/>
</dbReference>
<dbReference type="Pfam" id="PF00392">
    <property type="entry name" value="GntR"/>
    <property type="match status" value="1"/>
</dbReference>
<dbReference type="SUPFAM" id="SSF48008">
    <property type="entry name" value="GntR ligand-binding domain-like"/>
    <property type="match status" value="1"/>
</dbReference>
<protein>
    <submittedName>
        <fullName evidence="5">Putative GntR family transcriptional regulator</fullName>
    </submittedName>
</protein>
<evidence type="ECO:0000256" key="3">
    <source>
        <dbReference type="ARBA" id="ARBA00023163"/>
    </source>
</evidence>
<dbReference type="InterPro" id="IPR036388">
    <property type="entry name" value="WH-like_DNA-bd_sf"/>
</dbReference>
<dbReference type="Pfam" id="PF07729">
    <property type="entry name" value="FCD"/>
    <property type="match status" value="1"/>
</dbReference>
<dbReference type="GO" id="GO:0003677">
    <property type="term" value="F:DNA binding"/>
    <property type="evidence" value="ECO:0007669"/>
    <property type="project" value="UniProtKB-KW"/>
</dbReference>